<dbReference type="Pfam" id="PF08534">
    <property type="entry name" value="Redoxin"/>
    <property type="match status" value="1"/>
</dbReference>
<dbReference type="SUPFAM" id="SSF52833">
    <property type="entry name" value="Thioredoxin-like"/>
    <property type="match status" value="1"/>
</dbReference>
<reference evidence="2" key="1">
    <citation type="submission" date="2018-06" db="EMBL/GenBank/DDBJ databases">
        <authorList>
            <person name="Zhirakovskaya E."/>
        </authorList>
    </citation>
    <scope>NUCLEOTIDE SEQUENCE</scope>
</reference>
<evidence type="ECO:0000313" key="2">
    <source>
        <dbReference type="EMBL" id="VAW25850.1"/>
    </source>
</evidence>
<dbReference type="CDD" id="cd02966">
    <property type="entry name" value="TlpA_like_family"/>
    <property type="match status" value="1"/>
</dbReference>
<sequence>NWQLKANVKLIAISIDDYRAISRVKPFLKSHQWPYLILLDTNQELKRAYNVNAIPYTIILKNGKVVYQKSGYSPTNLSDIYAVLKKSLN</sequence>
<feature type="domain" description="Redoxin" evidence="1">
    <location>
        <begin position="5"/>
        <end position="84"/>
    </location>
</feature>
<organism evidence="2">
    <name type="scientific">hydrothermal vent metagenome</name>
    <dbReference type="NCBI Taxonomy" id="652676"/>
    <lineage>
        <taxon>unclassified sequences</taxon>
        <taxon>metagenomes</taxon>
        <taxon>ecological metagenomes</taxon>
    </lineage>
</organism>
<dbReference type="GO" id="GO:0016491">
    <property type="term" value="F:oxidoreductase activity"/>
    <property type="evidence" value="ECO:0007669"/>
    <property type="project" value="InterPro"/>
</dbReference>
<proteinExistence type="predicted"/>
<dbReference type="AlphaFoldDB" id="A0A3B0U9X3"/>
<accession>A0A3B0U9X3</accession>
<dbReference type="InterPro" id="IPR036249">
    <property type="entry name" value="Thioredoxin-like_sf"/>
</dbReference>
<dbReference type="EMBL" id="UOER01000516">
    <property type="protein sequence ID" value="VAW25850.1"/>
    <property type="molecule type" value="Genomic_DNA"/>
</dbReference>
<protein>
    <recommendedName>
        <fullName evidence="1">Redoxin domain-containing protein</fullName>
    </recommendedName>
</protein>
<gene>
    <name evidence="2" type="ORF">MNBD_BACTEROID04-150</name>
</gene>
<dbReference type="Gene3D" id="3.40.30.10">
    <property type="entry name" value="Glutaredoxin"/>
    <property type="match status" value="1"/>
</dbReference>
<name>A0A3B0U9X3_9ZZZZ</name>
<feature type="non-terminal residue" evidence="2">
    <location>
        <position position="1"/>
    </location>
</feature>
<dbReference type="InterPro" id="IPR013740">
    <property type="entry name" value="Redoxin"/>
</dbReference>
<evidence type="ECO:0000259" key="1">
    <source>
        <dbReference type="Pfam" id="PF08534"/>
    </source>
</evidence>